<dbReference type="RefSeq" id="WP_158027980.1">
    <property type="nucleotide sequence ID" value="NZ_BMHG01000001.1"/>
</dbReference>
<dbReference type="InterPro" id="IPR001466">
    <property type="entry name" value="Beta-lactam-related"/>
</dbReference>
<dbReference type="EMBL" id="WBJY01000001">
    <property type="protein sequence ID" value="KAB1649390.1"/>
    <property type="molecule type" value="Genomic_DNA"/>
</dbReference>
<evidence type="ECO:0000256" key="1">
    <source>
        <dbReference type="ARBA" id="ARBA00010518"/>
    </source>
</evidence>
<organism evidence="5 6">
    <name type="scientific">Pseudoclavibacter endophyticus</name>
    <dbReference type="NCBI Taxonomy" id="1778590"/>
    <lineage>
        <taxon>Bacteria</taxon>
        <taxon>Bacillati</taxon>
        <taxon>Actinomycetota</taxon>
        <taxon>Actinomycetes</taxon>
        <taxon>Micrococcales</taxon>
        <taxon>Microbacteriaceae</taxon>
        <taxon>Pseudoclavibacter</taxon>
    </lineage>
</organism>
<feature type="active site" evidence="3">
    <location>
        <position position="33"/>
    </location>
</feature>
<dbReference type="PROSITE" id="PS00144">
    <property type="entry name" value="ASN_GLN_ASE_1"/>
    <property type="match status" value="1"/>
</dbReference>
<sequence>MASDERLAARVGEMLGPRHRVFAAATVVPTGGTVATQGAGLDADFEIASVSKGITGLLYAEALAREEIGPDSTLGALLPLGEVPAARVTLASISAHRSGLPGLPKSAQPLRRTVALWRYGSNPYGESLEQLLAQARGVEVGEPRARYSNFEFELLGHAIASAAGTTFAELVRTRLADPLGLGCCYVPATIDELRADALTGRSRRGAPRQPWTGEALGPAGGIRACIRDMATVAAALLAGSAPGIAALDPVAPFGRSARIGAGWITTEVNGREITWHNGGSGGFRSWLGLDRAAGTGVVILSATSISVDRHGFALLADHTTTTSGGNDGNSR</sequence>
<dbReference type="Gene3D" id="3.40.710.10">
    <property type="entry name" value="DD-peptidase/beta-lactamase superfamily"/>
    <property type="match status" value="1"/>
</dbReference>
<dbReference type="Pfam" id="PF00144">
    <property type="entry name" value="Beta-lactamase"/>
    <property type="match status" value="1"/>
</dbReference>
<dbReference type="InterPro" id="IPR050491">
    <property type="entry name" value="AmpC-like"/>
</dbReference>
<evidence type="ECO:0000256" key="3">
    <source>
        <dbReference type="PROSITE-ProRule" id="PRU10099"/>
    </source>
</evidence>
<feature type="domain" description="Beta-lactamase-related" evidence="4">
    <location>
        <begin position="14"/>
        <end position="306"/>
    </location>
</feature>
<dbReference type="EC" id="3.5.1.1" evidence="2"/>
<dbReference type="GO" id="GO:0004067">
    <property type="term" value="F:asparaginase activity"/>
    <property type="evidence" value="ECO:0007669"/>
    <property type="project" value="UniProtKB-EC"/>
</dbReference>
<evidence type="ECO:0000256" key="2">
    <source>
        <dbReference type="ARBA" id="ARBA00012920"/>
    </source>
</evidence>
<dbReference type="InterPro" id="IPR020827">
    <property type="entry name" value="Asparaginase/glutaminase_AS1"/>
</dbReference>
<evidence type="ECO:0000259" key="4">
    <source>
        <dbReference type="Pfam" id="PF00144"/>
    </source>
</evidence>
<accession>A0A6H9WSW5</accession>
<keyword evidence="6" id="KW-1185">Reference proteome</keyword>
<dbReference type="PANTHER" id="PTHR46825:SF9">
    <property type="entry name" value="BETA-LACTAMASE-RELATED DOMAIN-CONTAINING PROTEIN"/>
    <property type="match status" value="1"/>
</dbReference>
<proteinExistence type="inferred from homology"/>
<dbReference type="Proteomes" id="UP000431744">
    <property type="component" value="Unassembled WGS sequence"/>
</dbReference>
<dbReference type="GO" id="GO:0006520">
    <property type="term" value="P:amino acid metabolic process"/>
    <property type="evidence" value="ECO:0007669"/>
    <property type="project" value="InterPro"/>
</dbReference>
<dbReference type="OrthoDB" id="3171327at2"/>
<evidence type="ECO:0000313" key="5">
    <source>
        <dbReference type="EMBL" id="KAB1649390.1"/>
    </source>
</evidence>
<comment type="caution">
    <text evidence="5">The sequence shown here is derived from an EMBL/GenBank/DDBJ whole genome shotgun (WGS) entry which is preliminary data.</text>
</comment>
<gene>
    <name evidence="5" type="ORF">F8O04_03735</name>
</gene>
<protein>
    <recommendedName>
        <fullName evidence="2">asparaginase</fullName>
        <ecNumber evidence="2">3.5.1.1</ecNumber>
    </recommendedName>
</protein>
<reference evidence="5 6" key="1">
    <citation type="submission" date="2019-09" db="EMBL/GenBank/DDBJ databases">
        <title>Phylogeny of genus Pseudoclavibacter and closely related genus.</title>
        <authorList>
            <person name="Li Y."/>
        </authorList>
    </citation>
    <scope>NUCLEOTIDE SEQUENCE [LARGE SCALE GENOMIC DNA]</scope>
    <source>
        <strain evidence="5 6">EGI 60007</strain>
    </source>
</reference>
<dbReference type="InterPro" id="IPR012338">
    <property type="entry name" value="Beta-lactam/transpept-like"/>
</dbReference>
<dbReference type="SUPFAM" id="SSF56601">
    <property type="entry name" value="beta-lactamase/transpeptidase-like"/>
    <property type="match status" value="1"/>
</dbReference>
<dbReference type="AlphaFoldDB" id="A0A6H9WSW5"/>
<comment type="similarity">
    <text evidence="1">Belongs to the asparaginase 1 family.</text>
</comment>
<name>A0A6H9WSW5_9MICO</name>
<evidence type="ECO:0000313" key="6">
    <source>
        <dbReference type="Proteomes" id="UP000431744"/>
    </source>
</evidence>
<dbReference type="PANTHER" id="PTHR46825">
    <property type="entry name" value="D-ALANYL-D-ALANINE-CARBOXYPEPTIDASE/ENDOPEPTIDASE AMPH"/>
    <property type="match status" value="1"/>
</dbReference>